<dbReference type="Gene3D" id="1.10.8.60">
    <property type="match status" value="1"/>
</dbReference>
<evidence type="ECO:0000256" key="1">
    <source>
        <dbReference type="ARBA" id="ARBA00022741"/>
    </source>
</evidence>
<dbReference type="PANTHER" id="PTHR48102">
    <property type="entry name" value="ATP-DEPENDENT CLP PROTEASE ATP-BINDING SUBUNIT CLPX-LIKE, MITOCHONDRIAL-RELATED"/>
    <property type="match status" value="1"/>
</dbReference>
<feature type="compositionally biased region" description="Basic and acidic residues" evidence="3">
    <location>
        <begin position="303"/>
        <end position="312"/>
    </location>
</feature>
<dbReference type="RefSeq" id="XP_008086292.1">
    <property type="nucleotide sequence ID" value="XM_008088101.1"/>
</dbReference>
<protein>
    <submittedName>
        <fullName evidence="6">p-loop containing nucleoside triphosphate hydrolase</fullName>
    </submittedName>
</protein>
<dbReference type="InterPro" id="IPR027417">
    <property type="entry name" value="P-loop_NTPase"/>
</dbReference>
<dbReference type="GO" id="GO:0051603">
    <property type="term" value="P:proteolysis involved in protein catabolic process"/>
    <property type="evidence" value="ECO:0007669"/>
    <property type="project" value="TreeGrafter"/>
</dbReference>
<dbReference type="SMART" id="SM00382">
    <property type="entry name" value="AAA"/>
    <property type="match status" value="1"/>
</dbReference>
<dbReference type="GeneID" id="19462072"/>
<dbReference type="GO" id="GO:0005524">
    <property type="term" value="F:ATP binding"/>
    <property type="evidence" value="ECO:0007669"/>
    <property type="project" value="UniProtKB-KW"/>
</dbReference>
<dbReference type="EMBL" id="KE145370">
    <property type="protein sequence ID" value="EPE27102.1"/>
    <property type="molecule type" value="Genomic_DNA"/>
</dbReference>
<dbReference type="InterPro" id="IPR003959">
    <property type="entry name" value="ATPase_AAA_core"/>
</dbReference>
<keyword evidence="1" id="KW-0547">Nucleotide-binding</keyword>
<dbReference type="HOGENOM" id="CLU_014218_1_2_1"/>
<evidence type="ECO:0000259" key="5">
    <source>
        <dbReference type="SMART" id="SM01086"/>
    </source>
</evidence>
<feature type="domain" description="AAA+ ATPase" evidence="4">
    <location>
        <begin position="176"/>
        <end position="351"/>
    </location>
</feature>
<feature type="region of interest" description="Disordered" evidence="3">
    <location>
        <begin position="286"/>
        <end position="321"/>
    </location>
</feature>
<dbReference type="SMART" id="SM01086">
    <property type="entry name" value="ClpB_D2-small"/>
    <property type="match status" value="1"/>
</dbReference>
<reference evidence="6 7" key="1">
    <citation type="journal article" date="2013" name="BMC Genomics">
        <title>Genomics-driven discovery of the pneumocandin biosynthetic gene cluster in the fungus Glarea lozoyensis.</title>
        <authorList>
            <person name="Chen L."/>
            <person name="Yue Q."/>
            <person name="Zhang X."/>
            <person name="Xiang M."/>
            <person name="Wang C."/>
            <person name="Li S."/>
            <person name="Che Y."/>
            <person name="Ortiz-Lopez F.J."/>
            <person name="Bills G.F."/>
            <person name="Liu X."/>
            <person name="An Z."/>
        </authorList>
    </citation>
    <scope>NUCLEOTIDE SEQUENCE [LARGE SCALE GENOMIC DNA]</scope>
    <source>
        <strain evidence="7">ATCC 20868 / MF5171</strain>
    </source>
</reference>
<dbReference type="GO" id="GO:0016887">
    <property type="term" value="F:ATP hydrolysis activity"/>
    <property type="evidence" value="ECO:0007669"/>
    <property type="project" value="InterPro"/>
</dbReference>
<gene>
    <name evidence="6" type="ORF">GLAREA_03016</name>
</gene>
<evidence type="ECO:0000313" key="7">
    <source>
        <dbReference type="Proteomes" id="UP000016922"/>
    </source>
</evidence>
<dbReference type="Proteomes" id="UP000016922">
    <property type="component" value="Unassembled WGS sequence"/>
</dbReference>
<dbReference type="eggNOG" id="KOG0745">
    <property type="taxonomic scope" value="Eukaryota"/>
</dbReference>
<dbReference type="AlphaFoldDB" id="S3CKP2"/>
<accession>S3CKP2</accession>
<dbReference type="KEGG" id="glz:GLAREA_03016"/>
<evidence type="ECO:0000256" key="2">
    <source>
        <dbReference type="ARBA" id="ARBA00022840"/>
    </source>
</evidence>
<keyword evidence="2" id="KW-0067">ATP-binding</keyword>
<evidence type="ECO:0000313" key="6">
    <source>
        <dbReference type="EMBL" id="EPE27102.1"/>
    </source>
</evidence>
<name>S3CKP2_GLAL2</name>
<keyword evidence="7" id="KW-1185">Reference proteome</keyword>
<dbReference type="InterPro" id="IPR050052">
    <property type="entry name" value="ATP-dep_Clp_protease_ClpX"/>
</dbReference>
<dbReference type="Gene3D" id="3.40.50.300">
    <property type="entry name" value="P-loop containing nucleotide triphosphate hydrolases"/>
    <property type="match status" value="1"/>
</dbReference>
<evidence type="ECO:0000259" key="4">
    <source>
        <dbReference type="SMART" id="SM00382"/>
    </source>
</evidence>
<dbReference type="PANTHER" id="PTHR48102:SF7">
    <property type="entry name" value="ATP-DEPENDENT CLP PROTEASE ATP-BINDING SUBUNIT CLPX-LIKE, MITOCHONDRIAL"/>
    <property type="match status" value="1"/>
</dbReference>
<feature type="region of interest" description="Disordered" evidence="3">
    <location>
        <begin position="114"/>
        <end position="168"/>
    </location>
</feature>
<dbReference type="GO" id="GO:0005759">
    <property type="term" value="C:mitochondrial matrix"/>
    <property type="evidence" value="ECO:0007669"/>
    <property type="project" value="TreeGrafter"/>
</dbReference>
<evidence type="ECO:0000256" key="3">
    <source>
        <dbReference type="SAM" id="MobiDB-lite"/>
    </source>
</evidence>
<dbReference type="InterPro" id="IPR019489">
    <property type="entry name" value="Clp_ATPase_C"/>
</dbReference>
<feature type="region of interest" description="Disordered" evidence="3">
    <location>
        <begin position="47"/>
        <end position="76"/>
    </location>
</feature>
<dbReference type="OMA" id="HRSDFTN"/>
<feature type="compositionally biased region" description="Basic and acidic residues" evidence="3">
    <location>
        <begin position="114"/>
        <end position="140"/>
    </location>
</feature>
<dbReference type="InterPro" id="IPR003593">
    <property type="entry name" value="AAA+_ATPase"/>
</dbReference>
<dbReference type="Pfam" id="PF07724">
    <property type="entry name" value="AAA_2"/>
    <property type="match status" value="1"/>
</dbReference>
<dbReference type="SUPFAM" id="SSF52540">
    <property type="entry name" value="P-loop containing nucleoside triphosphate hydrolases"/>
    <property type="match status" value="1"/>
</dbReference>
<feature type="domain" description="Clp ATPase C-terminal" evidence="5">
    <location>
        <begin position="408"/>
        <end position="517"/>
    </location>
</feature>
<dbReference type="OrthoDB" id="1721884at2759"/>
<sequence length="577" mass="63472">MSRALVLTTSFKTFYTPSIPLGRRTLCTTDHLSSNSQFHRSDFSGQGFVASYDPNEPAKGPLSQTSRHGATRLTPKSLKDHLDKFVVGQDKAKKVTSVAIFNHYQRIREIRRQEAEEREKKEQKLRRESREKADKSHPVENEFPGHPQTVDLNRKPEPEPEIGSKPLEDDKNTIIEKSNLLLLGPSGVGKTYILQTLARVLEVPFATVDCSSLTQAGYIGSDIESSIERLLLAAAHSVPKCETGIIFFDEVDKLAKPAVVTHGRDVSGEGVQQGLLKMIEGTTVTINAKQDRNSKTESNSSRGGDRLERGTRESGAQPGKSEQYTIDTTNILFVFAGAFVGLEKIVAKRLSAGSSIGFGAPIRPPTKKPSPTDPPNLLQKVNTSDLQSYGLIPELLGRIPITVSLSPLSLDQLVSILRDPKNSLIKQYTALFATYNVSLRFTTAALHALASQALHSTSSLSSEAKNDDKSTPGMGVGARGLRTILESVLQETMFIAPGSDIRFCLIDEAFVKAHFAPGEKEREKIPQWWSRGARVAFEEVFEREEGEWDDRVNGKVIEEEEDRGGFEKLRVGGSSGM</sequence>
<dbReference type="STRING" id="1116229.S3CKP2"/>
<keyword evidence="6" id="KW-0378">Hydrolase</keyword>
<proteinExistence type="predicted"/>
<organism evidence="6 7">
    <name type="scientific">Glarea lozoyensis (strain ATCC 20868 / MF5171)</name>
    <dbReference type="NCBI Taxonomy" id="1116229"/>
    <lineage>
        <taxon>Eukaryota</taxon>
        <taxon>Fungi</taxon>
        <taxon>Dikarya</taxon>
        <taxon>Ascomycota</taxon>
        <taxon>Pezizomycotina</taxon>
        <taxon>Leotiomycetes</taxon>
        <taxon>Helotiales</taxon>
        <taxon>Helotiaceae</taxon>
        <taxon>Glarea</taxon>
    </lineage>
</organism>